<comment type="caution">
    <text evidence="1">The sequence shown here is derived from an EMBL/GenBank/DDBJ whole genome shotgun (WGS) entry which is preliminary data.</text>
</comment>
<organism evidence="1">
    <name type="scientific">bioreactor metagenome</name>
    <dbReference type="NCBI Taxonomy" id="1076179"/>
    <lineage>
        <taxon>unclassified sequences</taxon>
        <taxon>metagenomes</taxon>
        <taxon>ecological metagenomes</taxon>
    </lineage>
</organism>
<name>A0A645GSB1_9ZZZZ</name>
<protein>
    <submittedName>
        <fullName evidence="1">Uncharacterized protein</fullName>
    </submittedName>
</protein>
<dbReference type="AlphaFoldDB" id="A0A645GSB1"/>
<reference evidence="1" key="1">
    <citation type="submission" date="2019-08" db="EMBL/GenBank/DDBJ databases">
        <authorList>
            <person name="Kucharzyk K."/>
            <person name="Murdoch R.W."/>
            <person name="Higgins S."/>
            <person name="Loffler F."/>
        </authorList>
    </citation>
    <scope>NUCLEOTIDE SEQUENCE</scope>
</reference>
<sequence length="108" mass="12490">MINLGFHEHLITEKIKYALKQGLTKQRLMDISTEASILSYKIIIECLDGEPVPQTYSIEKIDKEKDKLKAEYISQQPKRIVVKNGAILEDSILDEIIYEVDRIIVEWG</sequence>
<accession>A0A645GSB1</accession>
<evidence type="ECO:0000313" key="1">
    <source>
        <dbReference type="EMBL" id="MPN29797.1"/>
    </source>
</evidence>
<dbReference type="EMBL" id="VSSQ01080650">
    <property type="protein sequence ID" value="MPN29797.1"/>
    <property type="molecule type" value="Genomic_DNA"/>
</dbReference>
<proteinExistence type="predicted"/>
<gene>
    <name evidence="1" type="ORF">SDC9_177250</name>
</gene>